<keyword evidence="12" id="KW-1185">Reference proteome</keyword>
<evidence type="ECO:0000256" key="7">
    <source>
        <dbReference type="ARBA" id="ARBA00023163"/>
    </source>
</evidence>
<evidence type="ECO:0000256" key="10">
    <source>
        <dbReference type="SAM" id="MobiDB-lite"/>
    </source>
</evidence>
<dbReference type="Pfam" id="PF11594">
    <property type="entry name" value="Med28"/>
    <property type="match status" value="1"/>
</dbReference>
<dbReference type="PANTHER" id="PTHR13512:SF2">
    <property type="entry name" value="MEDIATOR OF RNA POLYMERASE II TRANSCRIPTION SUBUNIT 28"/>
    <property type="match status" value="1"/>
</dbReference>
<protein>
    <recommendedName>
        <fullName evidence="3">Mediator of RNA polymerase II transcription subunit 28</fullName>
    </recommendedName>
    <alternativeName>
        <fullName evidence="9">Mediator complex subunit 28</fullName>
    </alternativeName>
</protein>
<evidence type="ECO:0000256" key="6">
    <source>
        <dbReference type="ARBA" id="ARBA00023159"/>
    </source>
</evidence>
<keyword evidence="5" id="KW-0175">Coiled coil</keyword>
<dbReference type="PANTHER" id="PTHR13512">
    <property type="entry name" value="MEDIATOR COMPLEX SUBUNIT 28"/>
    <property type="match status" value="1"/>
</dbReference>
<evidence type="ECO:0000256" key="9">
    <source>
        <dbReference type="ARBA" id="ARBA00031964"/>
    </source>
</evidence>
<evidence type="ECO:0000256" key="4">
    <source>
        <dbReference type="ARBA" id="ARBA00023015"/>
    </source>
</evidence>
<keyword evidence="8" id="KW-0539">Nucleus</keyword>
<gene>
    <name evidence="11" type="primary">MED28</name>
    <name evidence="11" type="ORF">DERP_012472</name>
</gene>
<evidence type="ECO:0000256" key="3">
    <source>
        <dbReference type="ARBA" id="ARBA00019683"/>
    </source>
</evidence>
<keyword evidence="4" id="KW-0805">Transcription regulation</keyword>
<dbReference type="EMBL" id="NJHN03000104">
    <property type="protein sequence ID" value="KAH9414882.1"/>
    <property type="molecule type" value="Genomic_DNA"/>
</dbReference>
<reference evidence="11 12" key="1">
    <citation type="journal article" date="2018" name="J. Allergy Clin. Immunol.">
        <title>High-quality assembly of Dermatophagoides pteronyssinus genome and transcriptome reveals a wide range of novel allergens.</title>
        <authorList>
            <person name="Liu X.Y."/>
            <person name="Yang K.Y."/>
            <person name="Wang M.Q."/>
            <person name="Kwok J.S."/>
            <person name="Zeng X."/>
            <person name="Yang Z."/>
            <person name="Xiao X.J."/>
            <person name="Lau C.P."/>
            <person name="Li Y."/>
            <person name="Huang Z.M."/>
            <person name="Ba J.G."/>
            <person name="Yim A.K."/>
            <person name="Ouyang C.Y."/>
            <person name="Ngai S.M."/>
            <person name="Chan T.F."/>
            <person name="Leung E.L."/>
            <person name="Liu L."/>
            <person name="Liu Z.G."/>
            <person name="Tsui S.K."/>
        </authorList>
    </citation>
    <scope>NUCLEOTIDE SEQUENCE [LARGE SCALE GENOMIC DNA]</scope>
    <source>
        <strain evidence="11">Derp</strain>
    </source>
</reference>
<organism evidence="11 12">
    <name type="scientific">Dermatophagoides pteronyssinus</name>
    <name type="common">European house dust mite</name>
    <dbReference type="NCBI Taxonomy" id="6956"/>
    <lineage>
        <taxon>Eukaryota</taxon>
        <taxon>Metazoa</taxon>
        <taxon>Ecdysozoa</taxon>
        <taxon>Arthropoda</taxon>
        <taxon>Chelicerata</taxon>
        <taxon>Arachnida</taxon>
        <taxon>Acari</taxon>
        <taxon>Acariformes</taxon>
        <taxon>Sarcoptiformes</taxon>
        <taxon>Astigmata</taxon>
        <taxon>Psoroptidia</taxon>
        <taxon>Analgoidea</taxon>
        <taxon>Pyroglyphidae</taxon>
        <taxon>Dermatophagoidinae</taxon>
        <taxon>Dermatophagoides</taxon>
    </lineage>
</organism>
<feature type="compositionally biased region" description="Polar residues" evidence="10">
    <location>
        <begin position="199"/>
        <end position="217"/>
    </location>
</feature>
<evidence type="ECO:0000256" key="2">
    <source>
        <dbReference type="ARBA" id="ARBA00005571"/>
    </source>
</evidence>
<comment type="caution">
    <text evidence="11">The sequence shown here is derived from an EMBL/GenBank/DDBJ whole genome shotgun (WGS) entry which is preliminary data.</text>
</comment>
<evidence type="ECO:0000313" key="12">
    <source>
        <dbReference type="Proteomes" id="UP000887458"/>
    </source>
</evidence>
<accession>A0ABQ8IXG8</accession>
<evidence type="ECO:0000256" key="8">
    <source>
        <dbReference type="ARBA" id="ARBA00023242"/>
    </source>
</evidence>
<keyword evidence="7" id="KW-0804">Transcription</keyword>
<evidence type="ECO:0000256" key="1">
    <source>
        <dbReference type="ARBA" id="ARBA00004123"/>
    </source>
</evidence>
<feature type="region of interest" description="Disordered" evidence="10">
    <location>
        <begin position="166"/>
        <end position="234"/>
    </location>
</feature>
<comment type="similarity">
    <text evidence="2">Belongs to the Mediator complex subunit 28 family.</text>
</comment>
<name>A0ABQ8IXG8_DERPT</name>
<dbReference type="InterPro" id="IPR021640">
    <property type="entry name" value="Mediator_Med28"/>
</dbReference>
<comment type="subcellular location">
    <subcellularLocation>
        <location evidence="1">Nucleus</location>
    </subcellularLocation>
</comment>
<evidence type="ECO:0000313" key="11">
    <source>
        <dbReference type="EMBL" id="KAH9414882.1"/>
    </source>
</evidence>
<evidence type="ECO:0000256" key="5">
    <source>
        <dbReference type="ARBA" id="ARBA00023054"/>
    </source>
</evidence>
<reference evidence="11 12" key="2">
    <citation type="journal article" date="2022" name="Mol. Biol. Evol.">
        <title>Comparative Genomics Reveals Insights into the Divergent Evolution of Astigmatic Mites and Household Pest Adaptations.</title>
        <authorList>
            <person name="Xiong Q."/>
            <person name="Wan A.T."/>
            <person name="Liu X."/>
            <person name="Fung C.S."/>
            <person name="Xiao X."/>
            <person name="Malainual N."/>
            <person name="Hou J."/>
            <person name="Wang L."/>
            <person name="Wang M."/>
            <person name="Yang K.Y."/>
            <person name="Cui Y."/>
            <person name="Leung E.L."/>
            <person name="Nong W."/>
            <person name="Shin S.K."/>
            <person name="Au S.W."/>
            <person name="Jeong K.Y."/>
            <person name="Chew F.T."/>
            <person name="Hui J.H."/>
            <person name="Leung T.F."/>
            <person name="Tungtrongchitr A."/>
            <person name="Zhong N."/>
            <person name="Liu Z."/>
            <person name="Tsui S.K."/>
        </authorList>
    </citation>
    <scope>NUCLEOTIDE SEQUENCE [LARGE SCALE GENOMIC DNA]</scope>
    <source>
        <strain evidence="11">Derp</strain>
    </source>
</reference>
<dbReference type="Proteomes" id="UP000887458">
    <property type="component" value="Unassembled WGS sequence"/>
</dbReference>
<proteinExistence type="inferred from homology"/>
<sequence length="234" mass="26063">MSLIDDFENSFQACLAPITNPLSSHVLDNDELKANVDNIQRFLDISQQIESFFIRKRAILSEQKPEITLNEEINELKSEINRKDILLNNYYEKLNMWSNMVNEALTGKTMHPNNMMIAENVNPTMMPGQQQPPPPPSMRMGPSGMPVSTMPMNAGMQHVPNPLMRSQQSAVGGGAPSGMMLSNVPPPQMASANHPPHPQSSTGVYNPMQYPSNQNPLANLERTTAHIGMNDNRR</sequence>
<keyword evidence="6" id="KW-0010">Activator</keyword>